<evidence type="ECO:0000313" key="2">
    <source>
        <dbReference type="Proteomes" id="UP000798662"/>
    </source>
</evidence>
<keyword evidence="2" id="KW-1185">Reference proteome</keyword>
<comment type="caution">
    <text evidence="1">The sequence shown here is derived from an EMBL/GenBank/DDBJ whole genome shotgun (WGS) entry which is preliminary data.</text>
</comment>
<gene>
    <name evidence="1" type="ORF">I4F81_006320</name>
</gene>
<dbReference type="Proteomes" id="UP000798662">
    <property type="component" value="Chromosome 2"/>
</dbReference>
<protein>
    <submittedName>
        <fullName evidence="1">Uncharacterized protein</fullName>
    </submittedName>
</protein>
<organism evidence="1 2">
    <name type="scientific">Pyropia yezoensis</name>
    <name type="common">Susabi-nori</name>
    <name type="synonym">Porphyra yezoensis</name>
    <dbReference type="NCBI Taxonomy" id="2788"/>
    <lineage>
        <taxon>Eukaryota</taxon>
        <taxon>Rhodophyta</taxon>
        <taxon>Bangiophyceae</taxon>
        <taxon>Bangiales</taxon>
        <taxon>Bangiaceae</taxon>
        <taxon>Pyropia</taxon>
    </lineage>
</organism>
<reference evidence="1" key="1">
    <citation type="submission" date="2019-11" db="EMBL/GenBank/DDBJ databases">
        <title>Nori genome reveals adaptations in red seaweeds to the harsh intertidal environment.</title>
        <authorList>
            <person name="Wang D."/>
            <person name="Mao Y."/>
        </authorList>
    </citation>
    <scope>NUCLEOTIDE SEQUENCE</scope>
    <source>
        <tissue evidence="1">Gametophyte</tissue>
    </source>
</reference>
<dbReference type="EMBL" id="CM020619">
    <property type="protein sequence ID" value="KAK1863766.1"/>
    <property type="molecule type" value="Genomic_DNA"/>
</dbReference>
<name>A0ACC3C1Y5_PYRYE</name>
<evidence type="ECO:0000313" key="1">
    <source>
        <dbReference type="EMBL" id="KAK1863766.1"/>
    </source>
</evidence>
<sequence>MTLRPEIAVAPQLPRAMLARSARPPTMSASAAFVGAAAAGSVTRPRAALGASAADFAGAAVTCRTSRAAVAGTPLRWRRRQPVVAPAAPTGPVAQYNYNIYQDQDDRSKRNVSATDRTVTIQKPLGLILEESQDGMVFIAEIDPEGNASEVDDIDVGDVVVAVSATFGDEVWSTRGVGLDRVMKSIKVRSGPRVTLVLETPDQLAAKKVTAMANAADRRDKTREQFGSPEVLNPVSWTKQQESKTVYDYSKDAGPSTSEIEEELKEKLRNEITAPYRQNWLLWVSGGVFALVVISFIVLN</sequence>
<proteinExistence type="predicted"/>
<accession>A0ACC3C1Y5</accession>